<proteinExistence type="predicted"/>
<gene>
    <name evidence="2" type="ORF">DERYTH_LOCUS7364</name>
</gene>
<dbReference type="AlphaFoldDB" id="A0A9N9C9C6"/>
<dbReference type="Proteomes" id="UP000789405">
    <property type="component" value="Unassembled WGS sequence"/>
</dbReference>
<keyword evidence="3" id="KW-1185">Reference proteome</keyword>
<feature type="region of interest" description="Disordered" evidence="1">
    <location>
        <begin position="1"/>
        <end position="52"/>
    </location>
</feature>
<sequence>MPVAYDEYDKYDEEPSNEKYGQDDSSSDKQNTEIILQNPKKRCNRGRPLCTK</sequence>
<evidence type="ECO:0000313" key="3">
    <source>
        <dbReference type="Proteomes" id="UP000789405"/>
    </source>
</evidence>
<evidence type="ECO:0000256" key="1">
    <source>
        <dbReference type="SAM" id="MobiDB-lite"/>
    </source>
</evidence>
<evidence type="ECO:0000313" key="2">
    <source>
        <dbReference type="EMBL" id="CAG8595356.1"/>
    </source>
</evidence>
<reference evidence="2" key="1">
    <citation type="submission" date="2021-06" db="EMBL/GenBank/DDBJ databases">
        <authorList>
            <person name="Kallberg Y."/>
            <person name="Tangrot J."/>
            <person name="Rosling A."/>
        </authorList>
    </citation>
    <scope>NUCLEOTIDE SEQUENCE</scope>
    <source>
        <strain evidence="2">MA453B</strain>
    </source>
</reference>
<name>A0A9N9C9C6_9GLOM</name>
<comment type="caution">
    <text evidence="2">The sequence shown here is derived from an EMBL/GenBank/DDBJ whole genome shotgun (WGS) entry which is preliminary data.</text>
</comment>
<protein>
    <submittedName>
        <fullName evidence="2">7627_t:CDS:1</fullName>
    </submittedName>
</protein>
<organism evidence="2 3">
    <name type="scientific">Dentiscutata erythropus</name>
    <dbReference type="NCBI Taxonomy" id="1348616"/>
    <lineage>
        <taxon>Eukaryota</taxon>
        <taxon>Fungi</taxon>
        <taxon>Fungi incertae sedis</taxon>
        <taxon>Mucoromycota</taxon>
        <taxon>Glomeromycotina</taxon>
        <taxon>Glomeromycetes</taxon>
        <taxon>Diversisporales</taxon>
        <taxon>Gigasporaceae</taxon>
        <taxon>Dentiscutata</taxon>
    </lineage>
</organism>
<feature type="compositionally biased region" description="Basic and acidic residues" evidence="1">
    <location>
        <begin position="16"/>
        <end position="31"/>
    </location>
</feature>
<accession>A0A9N9C9C6</accession>
<dbReference type="EMBL" id="CAJVPY010003572">
    <property type="protein sequence ID" value="CAG8595356.1"/>
    <property type="molecule type" value="Genomic_DNA"/>
</dbReference>